<comment type="caution">
    <text evidence="1">The sequence shown here is derived from an EMBL/GenBank/DDBJ whole genome shotgun (WGS) entry which is preliminary data.</text>
</comment>
<reference evidence="2" key="1">
    <citation type="journal article" date="2019" name="Int. J. Syst. Evol. Microbiol.">
        <title>The Global Catalogue of Microorganisms (GCM) 10K type strain sequencing project: providing services to taxonomists for standard genome sequencing and annotation.</title>
        <authorList>
            <consortium name="The Broad Institute Genomics Platform"/>
            <consortium name="The Broad Institute Genome Sequencing Center for Infectious Disease"/>
            <person name="Wu L."/>
            <person name="Ma J."/>
        </authorList>
    </citation>
    <scope>NUCLEOTIDE SEQUENCE [LARGE SCALE GENOMIC DNA]</scope>
    <source>
        <strain evidence="2">JCM 18204</strain>
    </source>
</reference>
<dbReference type="Proteomes" id="UP001499959">
    <property type="component" value="Unassembled WGS sequence"/>
</dbReference>
<evidence type="ECO:0000313" key="2">
    <source>
        <dbReference type="Proteomes" id="UP001499959"/>
    </source>
</evidence>
<dbReference type="EMBL" id="BAABJE010000005">
    <property type="protein sequence ID" value="GAA4789424.1"/>
    <property type="molecule type" value="Genomic_DNA"/>
</dbReference>
<organism evidence="1 2">
    <name type="scientific">Lysobacter hankyongensis</name>
    <dbReference type="NCBI Taxonomy" id="1176535"/>
    <lineage>
        <taxon>Bacteria</taxon>
        <taxon>Pseudomonadati</taxon>
        <taxon>Pseudomonadota</taxon>
        <taxon>Gammaproteobacteria</taxon>
        <taxon>Lysobacterales</taxon>
        <taxon>Lysobacteraceae</taxon>
        <taxon>Lysobacter</taxon>
    </lineage>
</organism>
<protein>
    <submittedName>
        <fullName evidence="1">Uncharacterized protein</fullName>
    </submittedName>
</protein>
<keyword evidence="2" id="KW-1185">Reference proteome</keyword>
<sequence>MHLEELARDVVQRLAIVADESEMGDGGGQHPAADELEREMGGHGDVLEWSVVRPIPAGRLY</sequence>
<evidence type="ECO:0000313" key="1">
    <source>
        <dbReference type="EMBL" id="GAA4789424.1"/>
    </source>
</evidence>
<proteinExistence type="predicted"/>
<name>A0ABP9B260_9GAMM</name>
<accession>A0ABP9B260</accession>
<gene>
    <name evidence="1" type="ORF">GCM10023307_13270</name>
</gene>